<reference evidence="1 2" key="1">
    <citation type="journal article" date="2019" name="Emerg. Microbes Infect.">
        <title>Comprehensive subspecies identification of 175 nontuberculous mycobacteria species based on 7547 genomic profiles.</title>
        <authorList>
            <person name="Matsumoto Y."/>
            <person name="Kinjo T."/>
            <person name="Motooka D."/>
            <person name="Nabeya D."/>
            <person name="Jung N."/>
            <person name="Uechi K."/>
            <person name="Horii T."/>
            <person name="Iida T."/>
            <person name="Fujita J."/>
            <person name="Nakamura S."/>
        </authorList>
    </citation>
    <scope>NUCLEOTIDE SEQUENCE [LARGE SCALE GENOMIC DNA]</scope>
    <source>
        <strain evidence="1 2">JCM 12657</strain>
    </source>
</reference>
<evidence type="ECO:0000313" key="2">
    <source>
        <dbReference type="Proteomes" id="UP000467164"/>
    </source>
</evidence>
<dbReference type="EMBL" id="AP022572">
    <property type="protein sequence ID" value="BBX57397.1"/>
    <property type="molecule type" value="Genomic_DNA"/>
</dbReference>
<organism evidence="1 2">
    <name type="scientific">Mycobacterium shottsii</name>
    <dbReference type="NCBI Taxonomy" id="133549"/>
    <lineage>
        <taxon>Bacteria</taxon>
        <taxon>Bacillati</taxon>
        <taxon>Actinomycetota</taxon>
        <taxon>Actinomycetes</taxon>
        <taxon>Mycobacteriales</taxon>
        <taxon>Mycobacteriaceae</taxon>
        <taxon>Mycobacterium</taxon>
        <taxon>Mycobacterium ulcerans group</taxon>
    </lineage>
</organism>
<dbReference type="KEGG" id="msho:MSHO_27420"/>
<sequence>MVLDWEALPPVQRIELMTTHDLAKREKQKLELLRSVLTYFHYASKEKRPDVFRSEIERINRAVAETQDRWRTRQVDQPTDVSLRWGDVENELGKHRNQQV</sequence>
<protein>
    <submittedName>
        <fullName evidence="1">Uncharacterized protein</fullName>
    </submittedName>
</protein>
<evidence type="ECO:0000313" key="1">
    <source>
        <dbReference type="EMBL" id="BBX57397.1"/>
    </source>
</evidence>
<proteinExistence type="predicted"/>
<keyword evidence="2" id="KW-1185">Reference proteome</keyword>
<accession>A0A7I7LCK0</accession>
<name>A0A7I7LCK0_9MYCO</name>
<dbReference type="AlphaFoldDB" id="A0A7I7LCK0"/>
<dbReference type="Proteomes" id="UP000467164">
    <property type="component" value="Chromosome"/>
</dbReference>
<gene>
    <name evidence="1" type="ORF">MSHO_27420</name>
</gene>